<dbReference type="OrthoDB" id="10345303at2759"/>
<evidence type="ECO:0000256" key="1">
    <source>
        <dbReference type="SAM" id="MobiDB-lite"/>
    </source>
</evidence>
<name>A0A8S1M558_9CILI</name>
<dbReference type="Proteomes" id="UP000692954">
    <property type="component" value="Unassembled WGS sequence"/>
</dbReference>
<protein>
    <submittedName>
        <fullName evidence="2">Uncharacterized protein</fullName>
    </submittedName>
</protein>
<organism evidence="2 3">
    <name type="scientific">Paramecium sonneborni</name>
    <dbReference type="NCBI Taxonomy" id="65129"/>
    <lineage>
        <taxon>Eukaryota</taxon>
        <taxon>Sar</taxon>
        <taxon>Alveolata</taxon>
        <taxon>Ciliophora</taxon>
        <taxon>Intramacronucleata</taxon>
        <taxon>Oligohymenophorea</taxon>
        <taxon>Peniculida</taxon>
        <taxon>Parameciidae</taxon>
        <taxon>Paramecium</taxon>
    </lineage>
</organism>
<feature type="compositionally biased region" description="Polar residues" evidence="1">
    <location>
        <begin position="1"/>
        <end position="21"/>
    </location>
</feature>
<proteinExistence type="predicted"/>
<reference evidence="2" key="1">
    <citation type="submission" date="2021-01" db="EMBL/GenBank/DDBJ databases">
        <authorList>
            <consortium name="Genoscope - CEA"/>
            <person name="William W."/>
        </authorList>
    </citation>
    <scope>NUCLEOTIDE SEQUENCE</scope>
</reference>
<evidence type="ECO:0000313" key="3">
    <source>
        <dbReference type="Proteomes" id="UP000692954"/>
    </source>
</evidence>
<dbReference type="EMBL" id="CAJJDN010000026">
    <property type="protein sequence ID" value="CAD8070304.1"/>
    <property type="molecule type" value="Genomic_DNA"/>
</dbReference>
<feature type="region of interest" description="Disordered" evidence="1">
    <location>
        <begin position="1"/>
        <end position="22"/>
    </location>
</feature>
<accession>A0A8S1M558</accession>
<keyword evidence="3" id="KW-1185">Reference proteome</keyword>
<sequence>MGQTCSNKRQANKSHQTQSSKAVLGDSHQIILTNPTCFQPQNELKQFKQLSLLLSLVGSLDQLQQITRDLLKQLFAQKNNCQIIIQNTIRRELRIKGLIRPPQQDDESLLFQNKKFNKSLKTQLTIAAEIIRTLQQDEDFQDKFPTMCVSFMELADSIQSISL</sequence>
<dbReference type="AlphaFoldDB" id="A0A8S1M558"/>
<gene>
    <name evidence="2" type="ORF">PSON_ATCC_30995.1.T0260322</name>
</gene>
<comment type="caution">
    <text evidence="2">The sequence shown here is derived from an EMBL/GenBank/DDBJ whole genome shotgun (WGS) entry which is preliminary data.</text>
</comment>
<evidence type="ECO:0000313" key="2">
    <source>
        <dbReference type="EMBL" id="CAD8070304.1"/>
    </source>
</evidence>